<evidence type="ECO:0000256" key="1">
    <source>
        <dbReference type="ARBA" id="ARBA00004569"/>
    </source>
</evidence>
<reference evidence="7 8" key="2">
    <citation type="submission" date="2018-11" db="EMBL/GenBank/DDBJ databases">
        <authorList>
            <consortium name="Pathogen Informatics"/>
        </authorList>
    </citation>
    <scope>NUCLEOTIDE SEQUENCE [LARGE SCALE GENOMIC DNA]</scope>
</reference>
<dbReference type="PROSITE" id="PS51808">
    <property type="entry name" value="CHCH"/>
    <property type="match status" value="1"/>
</dbReference>
<comment type="similarity">
    <text evidence="4">Belongs to the CHCHD7 family.</text>
</comment>
<evidence type="ECO:0000256" key="3">
    <source>
        <dbReference type="ARBA" id="ARBA00023157"/>
    </source>
</evidence>
<dbReference type="GO" id="GO:0033108">
    <property type="term" value="P:mitochondrial respiratory chain complex assembly"/>
    <property type="evidence" value="ECO:0007669"/>
    <property type="project" value="TreeGrafter"/>
</dbReference>
<evidence type="ECO:0000256" key="2">
    <source>
        <dbReference type="ARBA" id="ARBA00023128"/>
    </source>
</evidence>
<dbReference type="Proteomes" id="UP000270296">
    <property type="component" value="Unassembled WGS sequence"/>
</dbReference>
<dbReference type="SUPFAM" id="SSF47072">
    <property type="entry name" value="Cysteine alpha-hairpin motif"/>
    <property type="match status" value="1"/>
</dbReference>
<dbReference type="InterPro" id="IPR051040">
    <property type="entry name" value="COX23"/>
</dbReference>
<evidence type="ECO:0000256" key="6">
    <source>
        <dbReference type="SAM" id="MobiDB-lite"/>
    </source>
</evidence>
<dbReference type="AlphaFoldDB" id="A0A183IIT5"/>
<evidence type="ECO:0000313" key="9">
    <source>
        <dbReference type="WBParaSite" id="SBAD_0000369001-mRNA-1"/>
    </source>
</evidence>
<dbReference type="EMBL" id="UZAM01007797">
    <property type="protein sequence ID" value="VDP01476.1"/>
    <property type="molecule type" value="Genomic_DNA"/>
</dbReference>
<sequence length="98" mass="11446">MPDVRQAYIRPPPEPKIPGLTNPCSEEHLLSLRCVEENYLNQRECDLYFQNYRNCKKFWNAVMLQRRAEGIAPIVPPPNERDKIIAEYRAKQLTTSTA</sequence>
<dbReference type="PANTHER" id="PTHR46811">
    <property type="entry name" value="COILED-COIL-HELIX-COILED-COIL-HELIX DOMAIN-CONTAINING PROTEIN 7"/>
    <property type="match status" value="1"/>
</dbReference>
<comment type="subcellular location">
    <subcellularLocation>
        <location evidence="1">Mitochondrion intermembrane space</location>
    </subcellularLocation>
</comment>
<proteinExistence type="inferred from homology"/>
<name>A0A183IIT5_9BILA</name>
<accession>A0A183IIT5</accession>
<dbReference type="GO" id="GO:0005758">
    <property type="term" value="C:mitochondrial intermembrane space"/>
    <property type="evidence" value="ECO:0007669"/>
    <property type="project" value="UniProtKB-SubCell"/>
</dbReference>
<evidence type="ECO:0000256" key="4">
    <source>
        <dbReference type="ARBA" id="ARBA00038205"/>
    </source>
</evidence>
<evidence type="ECO:0000256" key="5">
    <source>
        <dbReference type="ARBA" id="ARBA00039509"/>
    </source>
</evidence>
<organism evidence="9">
    <name type="scientific">Soboliphyme baturini</name>
    <dbReference type="NCBI Taxonomy" id="241478"/>
    <lineage>
        <taxon>Eukaryota</taxon>
        <taxon>Metazoa</taxon>
        <taxon>Ecdysozoa</taxon>
        <taxon>Nematoda</taxon>
        <taxon>Enoplea</taxon>
        <taxon>Dorylaimia</taxon>
        <taxon>Dioctophymatida</taxon>
        <taxon>Dioctophymatoidea</taxon>
        <taxon>Soboliphymatidae</taxon>
        <taxon>Soboliphyme</taxon>
    </lineage>
</organism>
<evidence type="ECO:0000313" key="8">
    <source>
        <dbReference type="Proteomes" id="UP000270296"/>
    </source>
</evidence>
<keyword evidence="8" id="KW-1185">Reference proteome</keyword>
<evidence type="ECO:0000313" key="7">
    <source>
        <dbReference type="EMBL" id="VDP01476.1"/>
    </source>
</evidence>
<reference evidence="9" key="1">
    <citation type="submission" date="2016-06" db="UniProtKB">
        <authorList>
            <consortium name="WormBaseParasite"/>
        </authorList>
    </citation>
    <scope>IDENTIFICATION</scope>
</reference>
<dbReference type="PANTHER" id="PTHR46811:SF1">
    <property type="entry name" value="COILED-COIL-HELIX-COILED-COIL-HELIX DOMAIN-CONTAINING PROTEIN 7"/>
    <property type="match status" value="1"/>
</dbReference>
<dbReference type="InterPro" id="IPR009069">
    <property type="entry name" value="Cys_alpha_HP_mot_SF"/>
</dbReference>
<keyword evidence="3" id="KW-1015">Disulfide bond</keyword>
<feature type="region of interest" description="Disordered" evidence="6">
    <location>
        <begin position="1"/>
        <end position="21"/>
    </location>
</feature>
<protein>
    <recommendedName>
        <fullName evidence="5">Coiled-coil-helix-coiled-coil-helix domain-containing protein 7</fullName>
    </recommendedName>
</protein>
<keyword evidence="2" id="KW-0496">Mitochondrion</keyword>
<dbReference type="WBParaSite" id="SBAD_0000369001-mRNA-1">
    <property type="protein sequence ID" value="SBAD_0000369001-mRNA-1"/>
    <property type="gene ID" value="SBAD_0000369001"/>
</dbReference>
<gene>
    <name evidence="7" type="ORF">SBAD_LOCUS3531</name>
</gene>
<dbReference type="OrthoDB" id="9971592at2759"/>